<evidence type="ECO:0000256" key="4">
    <source>
        <dbReference type="ARBA" id="ARBA00022531"/>
    </source>
</evidence>
<comment type="caution">
    <text evidence="11">The sequence shown here is derived from an EMBL/GenBank/DDBJ whole genome shotgun (WGS) entry which is preliminary data.</text>
</comment>
<dbReference type="CDD" id="cd15482">
    <property type="entry name" value="Sialidase_non-viral"/>
    <property type="match status" value="1"/>
</dbReference>
<evidence type="ECO:0008006" key="13">
    <source>
        <dbReference type="Google" id="ProtNLM"/>
    </source>
</evidence>
<keyword evidence="6" id="KW-0966">Cell projection</keyword>
<dbReference type="Pfam" id="PF22544">
    <property type="entry name" value="HYDIN_VesB_CFA65-like_Ig"/>
    <property type="match status" value="1"/>
</dbReference>
<feature type="domain" description="Photosynthesis system II assembly factor Ycf48/Hcf136-like" evidence="9">
    <location>
        <begin position="137"/>
        <end position="409"/>
    </location>
</feature>
<evidence type="ECO:0000256" key="3">
    <source>
        <dbReference type="ARBA" id="ARBA00022490"/>
    </source>
</evidence>
<feature type="domain" description="HYDIN/VesB/CFA65-like Ig-like" evidence="10">
    <location>
        <begin position="739"/>
        <end position="830"/>
    </location>
</feature>
<dbReference type="AlphaFoldDB" id="A0A933SBS2"/>
<evidence type="ECO:0000259" key="10">
    <source>
        <dbReference type="Pfam" id="PF22544"/>
    </source>
</evidence>
<evidence type="ECO:0000259" key="9">
    <source>
        <dbReference type="Pfam" id="PF14870"/>
    </source>
</evidence>
<keyword evidence="4" id="KW-0602">Photosynthesis</keyword>
<keyword evidence="7" id="KW-0604">Photosystem II</keyword>
<evidence type="ECO:0000313" key="11">
    <source>
        <dbReference type="EMBL" id="MBI5168531.1"/>
    </source>
</evidence>
<dbReference type="Gene3D" id="2.130.10.10">
    <property type="entry name" value="YVTN repeat-like/Quinoprotein amine dehydrogenase"/>
    <property type="match status" value="4"/>
</dbReference>
<evidence type="ECO:0000313" key="12">
    <source>
        <dbReference type="Proteomes" id="UP000696931"/>
    </source>
</evidence>
<dbReference type="Proteomes" id="UP000696931">
    <property type="component" value="Unassembled WGS sequence"/>
</dbReference>
<accession>A0A933SBS2</accession>
<dbReference type="GO" id="GO:0009523">
    <property type="term" value="C:photosystem II"/>
    <property type="evidence" value="ECO:0007669"/>
    <property type="project" value="UniProtKB-KW"/>
</dbReference>
<dbReference type="InterPro" id="IPR015943">
    <property type="entry name" value="WD40/YVTN_repeat-like_dom_sf"/>
</dbReference>
<dbReference type="PANTHER" id="PTHR47199">
    <property type="entry name" value="PHOTOSYSTEM II STABILITY/ASSEMBLY FACTOR HCF136, CHLOROPLASTIC"/>
    <property type="match status" value="1"/>
</dbReference>
<organism evidence="11 12">
    <name type="scientific">Eiseniibacteriota bacterium</name>
    <dbReference type="NCBI Taxonomy" id="2212470"/>
    <lineage>
        <taxon>Bacteria</taxon>
        <taxon>Candidatus Eiseniibacteriota</taxon>
    </lineage>
</organism>
<keyword evidence="3" id="KW-0963">Cytoplasm</keyword>
<dbReference type="PANTHER" id="PTHR47199:SF2">
    <property type="entry name" value="PHOTOSYSTEM II STABILITY_ASSEMBLY FACTOR HCF136, CHLOROPLASTIC"/>
    <property type="match status" value="1"/>
</dbReference>
<reference evidence="11" key="1">
    <citation type="submission" date="2020-07" db="EMBL/GenBank/DDBJ databases">
        <title>Huge and variable diversity of episymbiotic CPR bacteria and DPANN archaea in groundwater ecosystems.</title>
        <authorList>
            <person name="He C.Y."/>
            <person name="Keren R."/>
            <person name="Whittaker M."/>
            <person name="Farag I.F."/>
            <person name="Doudna J."/>
            <person name="Cate J.H.D."/>
            <person name="Banfield J.F."/>
        </authorList>
    </citation>
    <scope>NUCLEOTIDE SEQUENCE</scope>
    <source>
        <strain evidence="11">NC_groundwater_1813_Pr3_B-0.1um_71_17</strain>
    </source>
</reference>
<dbReference type="SUPFAM" id="SSF110296">
    <property type="entry name" value="Oligoxyloglucan reducing end-specific cellobiohydrolase"/>
    <property type="match status" value="3"/>
</dbReference>
<name>A0A933SBS2_UNCEI</name>
<dbReference type="Pfam" id="PF14870">
    <property type="entry name" value="PSII_BNR"/>
    <property type="match status" value="1"/>
</dbReference>
<proteinExistence type="predicted"/>
<evidence type="ECO:0000256" key="1">
    <source>
        <dbReference type="ARBA" id="ARBA00004138"/>
    </source>
</evidence>
<dbReference type="InterPro" id="IPR053879">
    <property type="entry name" value="HYDIN_VesB_CFA65-like_Ig"/>
</dbReference>
<gene>
    <name evidence="11" type="ORF">HZA61_03490</name>
</gene>
<dbReference type="Gene3D" id="2.60.40.10">
    <property type="entry name" value="Immunoglobulins"/>
    <property type="match status" value="1"/>
</dbReference>
<protein>
    <recommendedName>
        <fullName evidence="13">Choice-of-anchor D domain-containing protein</fullName>
    </recommendedName>
</protein>
<dbReference type="GO" id="GO:0015979">
    <property type="term" value="P:photosynthesis"/>
    <property type="evidence" value="ECO:0007669"/>
    <property type="project" value="UniProtKB-KW"/>
</dbReference>
<evidence type="ECO:0000256" key="5">
    <source>
        <dbReference type="ARBA" id="ARBA00023069"/>
    </source>
</evidence>
<dbReference type="InterPro" id="IPR028203">
    <property type="entry name" value="PSII_CF48-like_dom"/>
</dbReference>
<feature type="signal peptide" evidence="8">
    <location>
        <begin position="1"/>
        <end position="26"/>
    </location>
</feature>
<dbReference type="InterPro" id="IPR013783">
    <property type="entry name" value="Ig-like_fold"/>
</dbReference>
<comment type="subcellular location">
    <subcellularLocation>
        <location evidence="1">Cell projection</location>
        <location evidence="1">Cilium</location>
    </subcellularLocation>
    <subcellularLocation>
        <location evidence="2">Cytoplasm</location>
    </subcellularLocation>
</comment>
<dbReference type="EMBL" id="JACRIW010000030">
    <property type="protein sequence ID" value="MBI5168531.1"/>
    <property type="molecule type" value="Genomic_DNA"/>
</dbReference>
<keyword evidence="5" id="KW-0969">Cilium</keyword>
<keyword evidence="8" id="KW-0732">Signal</keyword>
<evidence type="ECO:0000256" key="2">
    <source>
        <dbReference type="ARBA" id="ARBA00004496"/>
    </source>
</evidence>
<evidence type="ECO:0000256" key="6">
    <source>
        <dbReference type="ARBA" id="ARBA00023273"/>
    </source>
</evidence>
<evidence type="ECO:0000256" key="8">
    <source>
        <dbReference type="SAM" id="SignalP"/>
    </source>
</evidence>
<feature type="chain" id="PRO_5036736814" description="Choice-of-anchor D domain-containing protein" evidence="8">
    <location>
        <begin position="27"/>
        <end position="936"/>
    </location>
</feature>
<dbReference type="GO" id="GO:0005737">
    <property type="term" value="C:cytoplasm"/>
    <property type="evidence" value="ECO:0007669"/>
    <property type="project" value="UniProtKB-SubCell"/>
</dbReference>
<evidence type="ECO:0000256" key="7">
    <source>
        <dbReference type="ARBA" id="ARBA00023276"/>
    </source>
</evidence>
<sequence>MRRLGSSCFAGFLLGVLALVPAAVSAQGFQAVTTKDGTDVWAVGDAGVVYRSLGGGTTFAQSQLGIRTLRAIAHRGLGVIVVGDSGYVFRSTDNGLSFATQAIAGAPVLRAVTLASATRAYAAGDGGAVLRSDDAGATWTPQSSGTVQTLHALSFTDADHGIAVGAGGTLIVTNDGGANWTTQPLSTTNTLYAIARNGSTVWLGGAASTLLKSTNGGGSFSSVSLHTDHRPDVRALSAPAASEIWVGGGGGFVRRSVDGGTNWTFPIHEQYGPTSGIAFTSGAGFAVSSTNRIVTRWNGGSSMLLPTGATVARAWAKTMGTSGTQIIRGRTLAVHPLQRDVIYDWSGDSLYRSPDGGETWRFVRRVNNNGHANAFTISPKDTLQMVAAVVTSGGTRQIWRSVDGGATWTPTLTHAFGEYGIPLERHPDKPDTLYFGGDSDSLQRSVDGGATWSYWGHQWFRSPCDIIIVPEADNVVLVADGITGSGIGELWQSSDGGVFYTRRQLANGSEIPGMSCGRLRNNVAFGTTWSATGVRSSSDFGVTWPLVNDLNRTGQNVASSWGTDVAGDDPNVVLVGVYSGGVGYLSWDGGTTFAGSALGGSNYSLLARDRGTLVAQQSGGVYKLRATYTYTPSAGAQSLVVTAPNGGESWDVGSVHAITWNGANVALARIEYRRSAGDPWVTIADVEGYAGTYAWTVPNDPTATAEVRVRDAADSNPSDVSNAVFTIAQVFTPQYDALPSLLDMGNVDVTIGEFATFTLSDPGTAALNVTNVTSDNPRFTPVRTIFSIPAGGSDTLGVWFRPLAAGADSAQLTVYGNDAGSPHTLRVRGNAGAFLAVDGGSPAAFALAPNAPNPFGANGRTLVRFDVPRRARVRVDVYDVQGQRIATLADGEMAPGRYSLAFGTGVPGVPRLRSGVFFVRMTAPGFTATRRMLVLE</sequence>